<name>A0ABV4U6N1_9BACT</name>
<dbReference type="EMBL" id="JBGUBD010000005">
    <property type="protein sequence ID" value="MFA9478484.1"/>
    <property type="molecule type" value="Genomic_DNA"/>
</dbReference>
<dbReference type="NCBIfam" id="TIGR02532">
    <property type="entry name" value="IV_pilin_GFxxxE"/>
    <property type="match status" value="1"/>
</dbReference>
<dbReference type="RefSeq" id="WP_425345410.1">
    <property type="nucleotide sequence ID" value="NZ_JBGUBD010000005.1"/>
</dbReference>
<dbReference type="PROSITE" id="PS00409">
    <property type="entry name" value="PROKAR_NTER_METHYL"/>
    <property type="match status" value="1"/>
</dbReference>
<dbReference type="PANTHER" id="PTHR30093">
    <property type="entry name" value="GENERAL SECRETION PATHWAY PROTEIN G"/>
    <property type="match status" value="1"/>
</dbReference>
<dbReference type="InterPro" id="IPR045584">
    <property type="entry name" value="Pilin-like"/>
</dbReference>
<comment type="caution">
    <text evidence="2">The sequence shown here is derived from an EMBL/GenBank/DDBJ whole genome shotgun (WGS) entry which is preliminary data.</text>
</comment>
<evidence type="ECO:0000256" key="1">
    <source>
        <dbReference type="SAM" id="Phobius"/>
    </source>
</evidence>
<reference evidence="2 3" key="1">
    <citation type="submission" date="2024-08" db="EMBL/GenBank/DDBJ databases">
        <title>Whole-genome sequencing of halo(alkali)philic microorganisms from hypersaline lakes.</title>
        <authorList>
            <person name="Sorokin D.Y."/>
            <person name="Merkel A.Y."/>
            <person name="Messina E."/>
            <person name="Yakimov M."/>
        </authorList>
    </citation>
    <scope>NUCLEOTIDE SEQUENCE [LARGE SCALE GENOMIC DNA]</scope>
    <source>
        <strain evidence="2 3">AB-hyl4</strain>
    </source>
</reference>
<dbReference type="Gene3D" id="3.30.700.10">
    <property type="entry name" value="Glycoprotein, Type 4 Pilin"/>
    <property type="match status" value="1"/>
</dbReference>
<keyword evidence="1" id="KW-1133">Transmembrane helix</keyword>
<keyword evidence="1" id="KW-0812">Transmembrane</keyword>
<keyword evidence="3" id="KW-1185">Reference proteome</keyword>
<feature type="transmembrane region" description="Helical" evidence="1">
    <location>
        <begin position="12"/>
        <end position="35"/>
    </location>
</feature>
<evidence type="ECO:0000313" key="3">
    <source>
        <dbReference type="Proteomes" id="UP001575105"/>
    </source>
</evidence>
<dbReference type="Pfam" id="PF07963">
    <property type="entry name" value="N_methyl"/>
    <property type="match status" value="1"/>
</dbReference>
<protein>
    <submittedName>
        <fullName evidence="2">Type II secretion system protein</fullName>
    </submittedName>
</protein>
<proteinExistence type="predicted"/>
<dbReference type="Proteomes" id="UP001575105">
    <property type="component" value="Unassembled WGS sequence"/>
</dbReference>
<accession>A0ABV4U6N1</accession>
<sequence length="242" mass="26583">MQTSHPPHRAGFTLIELLVVISIIALLVAILLPALSAARESARMTQCRTNQRSVAQANFMYVGDYRGWMPPNETATNNPVADGVLDWRNKLAYYFDGVVREPVSPPAEAFKCPTKEYSDASAGVGAYPEWPDGYRAGTAINFFLYRFNNPARYDDVLSPSSTFMTMDSPDHLILTFFPTVPPLDTYVGFHHGGAGQTRSFGAYTIRYGGSAIAGYLDGHAATLQAEDTGSTFSDPFWSDPFE</sequence>
<dbReference type="SUPFAM" id="SSF54523">
    <property type="entry name" value="Pili subunits"/>
    <property type="match status" value="1"/>
</dbReference>
<dbReference type="InterPro" id="IPR012902">
    <property type="entry name" value="N_methyl_site"/>
</dbReference>
<evidence type="ECO:0000313" key="2">
    <source>
        <dbReference type="EMBL" id="MFA9478484.1"/>
    </source>
</evidence>
<organism evidence="2 3">
    <name type="scientific">Natronomicrosphaera hydrolytica</name>
    <dbReference type="NCBI Taxonomy" id="3242702"/>
    <lineage>
        <taxon>Bacteria</taxon>
        <taxon>Pseudomonadati</taxon>
        <taxon>Planctomycetota</taxon>
        <taxon>Phycisphaerae</taxon>
        <taxon>Phycisphaerales</taxon>
        <taxon>Phycisphaeraceae</taxon>
        <taxon>Natronomicrosphaera</taxon>
    </lineage>
</organism>
<keyword evidence="1" id="KW-0472">Membrane</keyword>
<gene>
    <name evidence="2" type="ORF">ACERK3_09270</name>
</gene>